<dbReference type="Gene3D" id="3.40.50.10540">
    <property type="entry name" value="Crotonobetainyl-coa:carnitine coa-transferase, domain 1"/>
    <property type="match status" value="1"/>
</dbReference>
<dbReference type="AlphaFoldDB" id="A0A7Z1IKT6"/>
<dbReference type="Pfam" id="PF02515">
    <property type="entry name" value="CoA_transf_3"/>
    <property type="match status" value="1"/>
</dbReference>
<name>A0A7Z1IKT6_9GAMM</name>
<dbReference type="RefSeq" id="WP_094626085.1">
    <property type="nucleotide sequence ID" value="NZ_NEFY01000031.1"/>
</dbReference>
<dbReference type="Proteomes" id="UP000216984">
    <property type="component" value="Unassembled WGS sequence"/>
</dbReference>
<dbReference type="Gene3D" id="3.30.1540.10">
    <property type="entry name" value="formyl-coa transferase, domain 3"/>
    <property type="match status" value="1"/>
</dbReference>
<keyword evidence="1" id="KW-0808">Transferase</keyword>
<dbReference type="InterPro" id="IPR050509">
    <property type="entry name" value="CoA-transferase_III"/>
</dbReference>
<dbReference type="SUPFAM" id="SSF89796">
    <property type="entry name" value="CoA-transferase family III (CaiB/BaiF)"/>
    <property type="match status" value="1"/>
</dbReference>
<sequence length="377" mass="40137">MGPLEGVKVVEFAGIGPAPIVGMLLADLGAQVVLIERKVMNSNAATVDPTLMGKAAFFKRGKKSITLNLSKCSDVEAALSLVAKADVLVEGFRPGVMERLGIGPEVCLEKNPKLIYGRMTGWGQTGPLAPSAGHDLNFSAITGALFYGGLPGDIPFPTPTLQGDVGGGSMSLALGILSALFHVNKTGQGQVIDAAISDGVIYNMMLLASLREQGVISDGDRNDFFSGAAPWCSTYRCADDRFITVQALEPNFYQKLISICGFSDDPDFVDQYDKSCWQIAKKKMSAYFGSRTQAECCSLLEGTDACFAPILNLSEAANHPHNQARESFIRIDGVLQPAPAPKFSLTKQVVGSIPDLGEHNDNILGPLGLYNKSNLSD</sequence>
<proteinExistence type="predicted"/>
<evidence type="ECO:0000313" key="2">
    <source>
        <dbReference type="Proteomes" id="UP000216984"/>
    </source>
</evidence>
<gene>
    <name evidence="1" type="ORF">B9Q17_10515</name>
</gene>
<dbReference type="InterPro" id="IPR023606">
    <property type="entry name" value="CoA-Trfase_III_dom_1_sf"/>
</dbReference>
<dbReference type="InterPro" id="IPR003673">
    <property type="entry name" value="CoA-Trfase_fam_III"/>
</dbReference>
<dbReference type="EMBL" id="NEFY01000031">
    <property type="protein sequence ID" value="OZC34676.1"/>
    <property type="molecule type" value="Genomic_DNA"/>
</dbReference>
<reference evidence="1 2" key="1">
    <citation type="submission" date="2017-06" db="EMBL/GenBank/DDBJ databases">
        <title>Draft genome sequence of the halophilic bacterium Marinobacter vinifirmus FB1.</title>
        <authorList>
            <person name="Stepanov V.G."/>
            <person name="Roberts D.J."/>
            <person name="Fox G.E."/>
        </authorList>
    </citation>
    <scope>NUCLEOTIDE SEQUENCE [LARGE SCALE GENOMIC DNA]</scope>
    <source>
        <strain evidence="1 2">FB1</strain>
    </source>
</reference>
<dbReference type="GO" id="GO:0016740">
    <property type="term" value="F:transferase activity"/>
    <property type="evidence" value="ECO:0007669"/>
    <property type="project" value="UniProtKB-KW"/>
</dbReference>
<dbReference type="PANTHER" id="PTHR48228">
    <property type="entry name" value="SUCCINYL-COA--D-CITRAMALATE COA-TRANSFERASE"/>
    <property type="match status" value="1"/>
</dbReference>
<dbReference type="PANTHER" id="PTHR48228:SF5">
    <property type="entry name" value="ALPHA-METHYLACYL-COA RACEMASE"/>
    <property type="match status" value="1"/>
</dbReference>
<comment type="caution">
    <text evidence="1">The sequence shown here is derived from an EMBL/GenBank/DDBJ whole genome shotgun (WGS) entry which is preliminary data.</text>
</comment>
<keyword evidence="2" id="KW-1185">Reference proteome</keyword>
<accession>A0A7Z1IKT6</accession>
<evidence type="ECO:0000313" key="1">
    <source>
        <dbReference type="EMBL" id="OZC34676.1"/>
    </source>
</evidence>
<organism evidence="1 2">
    <name type="scientific">Marinobacter vinifirmus</name>
    <dbReference type="NCBI Taxonomy" id="355591"/>
    <lineage>
        <taxon>Bacteria</taxon>
        <taxon>Pseudomonadati</taxon>
        <taxon>Pseudomonadota</taxon>
        <taxon>Gammaproteobacteria</taxon>
        <taxon>Pseudomonadales</taxon>
        <taxon>Marinobacteraceae</taxon>
        <taxon>Marinobacter</taxon>
    </lineage>
</organism>
<protein>
    <submittedName>
        <fullName evidence="1">CoA transferase</fullName>
    </submittedName>
</protein>
<dbReference type="InterPro" id="IPR044855">
    <property type="entry name" value="CoA-Trfase_III_dom3_sf"/>
</dbReference>